<evidence type="ECO:0000313" key="4">
    <source>
        <dbReference type="EMBL" id="KAK7066980.1"/>
    </source>
</evidence>
<dbReference type="PANTHER" id="PTHR15045:SF1">
    <property type="entry name" value="FUCOSE-1-PHOSPHATE GUANYLYLTRANSFERASE"/>
    <property type="match status" value="1"/>
</dbReference>
<accession>A0AAN8WVE2</accession>
<dbReference type="GO" id="GO:0000166">
    <property type="term" value="F:nucleotide binding"/>
    <property type="evidence" value="ECO:0007669"/>
    <property type="project" value="UniProtKB-KW"/>
</dbReference>
<keyword evidence="1" id="KW-0808">Transferase</keyword>
<comment type="caution">
    <text evidence="4">The sequence shown here is derived from an EMBL/GenBank/DDBJ whole genome shotgun (WGS) entry which is preliminary data.</text>
</comment>
<evidence type="ECO:0000256" key="2">
    <source>
        <dbReference type="ARBA" id="ARBA00022741"/>
    </source>
</evidence>
<dbReference type="AlphaFoldDB" id="A0AAN8WVE2"/>
<dbReference type="GO" id="GO:0042350">
    <property type="term" value="P:GDP-L-fucose biosynthetic process"/>
    <property type="evidence" value="ECO:0007669"/>
    <property type="project" value="UniProtKB-ARBA"/>
</dbReference>
<feature type="domain" description="GDP-fucose pyrophosphorylase" evidence="3">
    <location>
        <begin position="51"/>
        <end position="236"/>
    </location>
</feature>
<keyword evidence="2" id="KW-0547">Nucleotide-binding</keyword>
<gene>
    <name evidence="4" type="ORF">SK128_004325</name>
</gene>
<dbReference type="Pfam" id="PF07959">
    <property type="entry name" value="Fucose_pyrophosphorylase"/>
    <property type="match status" value="1"/>
</dbReference>
<evidence type="ECO:0000256" key="1">
    <source>
        <dbReference type="ARBA" id="ARBA00022679"/>
    </source>
</evidence>
<organism evidence="4 5">
    <name type="scientific">Halocaridina rubra</name>
    <name type="common">Hawaiian red shrimp</name>
    <dbReference type="NCBI Taxonomy" id="373956"/>
    <lineage>
        <taxon>Eukaryota</taxon>
        <taxon>Metazoa</taxon>
        <taxon>Ecdysozoa</taxon>
        <taxon>Arthropoda</taxon>
        <taxon>Crustacea</taxon>
        <taxon>Multicrustacea</taxon>
        <taxon>Malacostraca</taxon>
        <taxon>Eumalacostraca</taxon>
        <taxon>Eucarida</taxon>
        <taxon>Decapoda</taxon>
        <taxon>Pleocyemata</taxon>
        <taxon>Caridea</taxon>
        <taxon>Atyoidea</taxon>
        <taxon>Atyidae</taxon>
        <taxon>Halocaridina</taxon>
    </lineage>
</organism>
<keyword evidence="5" id="KW-1185">Reference proteome</keyword>
<reference evidence="4 5" key="1">
    <citation type="submission" date="2023-11" db="EMBL/GenBank/DDBJ databases">
        <title>Halocaridina rubra genome assembly.</title>
        <authorList>
            <person name="Smith C."/>
        </authorList>
    </citation>
    <scope>NUCLEOTIDE SEQUENCE [LARGE SCALE GENOMIC DNA]</scope>
    <source>
        <strain evidence="4">EP-1</strain>
        <tissue evidence="4">Whole</tissue>
    </source>
</reference>
<dbReference type="PANTHER" id="PTHR15045">
    <property type="entry name" value="FUCOSE-1-PHOSPHATE GUANYLYLTRANSFERASE"/>
    <property type="match status" value="1"/>
</dbReference>
<sequence>MFWFGSRMLSTNMGIPLQVSIFVISDPVGQKLGVGGSTLHVLTELLKNYSNELYTKNILIIHSGGSSQRLPSYSVIGKIFTPVACKGLQCDSSVPQMLKLKFAMYLPFCQLLEPGVFVTCADDIETYCLDLDALDLEALKTADVVALAHPSDVKMGEGHGVYVFEGREVETASFVNAVKDCSEVLQKPSESAMREKGAVFMRDNNGTLKEKVWSDSVFWFSGSVCKKLVTWMVRMQFASDHRVGYLCPLFTLLGHQDENCKTFRLQELPF</sequence>
<dbReference type="InterPro" id="IPR012887">
    <property type="entry name" value="GDP_fucose_pyrophosphorylase"/>
</dbReference>
<proteinExistence type="predicted"/>
<dbReference type="EMBL" id="JAXCGZ010018966">
    <property type="protein sequence ID" value="KAK7066980.1"/>
    <property type="molecule type" value="Genomic_DNA"/>
</dbReference>
<dbReference type="GO" id="GO:0016772">
    <property type="term" value="F:transferase activity, transferring phosphorus-containing groups"/>
    <property type="evidence" value="ECO:0007669"/>
    <property type="project" value="InterPro"/>
</dbReference>
<name>A0AAN8WVE2_HALRR</name>
<protein>
    <recommendedName>
        <fullName evidence="3">GDP-fucose pyrophosphorylase domain-containing protein</fullName>
    </recommendedName>
</protein>
<dbReference type="Proteomes" id="UP001381693">
    <property type="component" value="Unassembled WGS sequence"/>
</dbReference>
<evidence type="ECO:0000313" key="5">
    <source>
        <dbReference type="Proteomes" id="UP001381693"/>
    </source>
</evidence>
<evidence type="ECO:0000259" key="3">
    <source>
        <dbReference type="Pfam" id="PF07959"/>
    </source>
</evidence>